<sequence>MKRFFTLLLLLPAAAWSQEGFRISASIPGLKDSTEVKLLNTHQNNTVIATAHSKKGAFELRGQVGEPALAVLSLGTTGSVYVYVENTEMKLSAGPALEVKEKTKTPTTKVKSEGPAPDLASIRLEGSRSHADFLQFQAIFSPILGKVQSMGNQIQSTQDPALRNGLIASYDSVRQQLNNEVGRFVQEKRSSYVSPFLMYITAPVLDNYVVLNERFGQLDSTVRNSNIGRALGQNIANGLVGAIGSDALNFTQADTTGKPVSLASFKGKWVLLDFWASWCKPCRIENPNVVKAFQKFSNKNFTILGVSLDQRREAWIKAINDDKLTWTNVSDLQQWSNAVAQLYHVQGIPQNFLIDPNGKIVGKNLRGAELEAKLCELLGCN</sequence>
<dbReference type="CDD" id="cd02966">
    <property type="entry name" value="TlpA_like_family"/>
    <property type="match status" value="1"/>
</dbReference>
<reference evidence="8" key="1">
    <citation type="journal article" date="2019" name="Int. J. Syst. Evol. Microbiol.">
        <title>The Global Catalogue of Microorganisms (GCM) 10K type strain sequencing project: providing services to taxonomists for standard genome sequencing and annotation.</title>
        <authorList>
            <consortium name="The Broad Institute Genomics Platform"/>
            <consortium name="The Broad Institute Genome Sequencing Center for Infectious Disease"/>
            <person name="Wu L."/>
            <person name="Ma J."/>
        </authorList>
    </citation>
    <scope>NUCLEOTIDE SEQUENCE [LARGE SCALE GENOMIC DNA]</scope>
    <source>
        <strain evidence="8">JCM 17919</strain>
    </source>
</reference>
<accession>A0ABP8GEC8</accession>
<dbReference type="Pfam" id="PF14289">
    <property type="entry name" value="DUF4369"/>
    <property type="match status" value="1"/>
</dbReference>
<dbReference type="Proteomes" id="UP001501725">
    <property type="component" value="Unassembled WGS sequence"/>
</dbReference>
<dbReference type="PROSITE" id="PS51352">
    <property type="entry name" value="THIOREDOXIN_2"/>
    <property type="match status" value="1"/>
</dbReference>
<evidence type="ECO:0000256" key="1">
    <source>
        <dbReference type="ARBA" id="ARBA00004196"/>
    </source>
</evidence>
<proteinExistence type="predicted"/>
<keyword evidence="5" id="KW-0732">Signal</keyword>
<protein>
    <recommendedName>
        <fullName evidence="6">Thioredoxin domain-containing protein</fullName>
    </recommendedName>
</protein>
<dbReference type="RefSeq" id="WP_345253730.1">
    <property type="nucleotide sequence ID" value="NZ_BAABGY010000003.1"/>
</dbReference>
<evidence type="ECO:0000259" key="6">
    <source>
        <dbReference type="PROSITE" id="PS51352"/>
    </source>
</evidence>
<dbReference type="Gene3D" id="3.40.30.10">
    <property type="entry name" value="Glutaredoxin"/>
    <property type="match status" value="1"/>
</dbReference>
<evidence type="ECO:0000256" key="5">
    <source>
        <dbReference type="SAM" id="SignalP"/>
    </source>
</evidence>
<dbReference type="InterPro" id="IPR050553">
    <property type="entry name" value="Thioredoxin_ResA/DsbE_sf"/>
</dbReference>
<evidence type="ECO:0000256" key="3">
    <source>
        <dbReference type="ARBA" id="ARBA00023157"/>
    </source>
</evidence>
<evidence type="ECO:0000256" key="2">
    <source>
        <dbReference type="ARBA" id="ARBA00022748"/>
    </source>
</evidence>
<keyword evidence="2" id="KW-0201">Cytochrome c-type biogenesis</keyword>
<dbReference type="PANTHER" id="PTHR42852">
    <property type="entry name" value="THIOL:DISULFIDE INTERCHANGE PROTEIN DSBE"/>
    <property type="match status" value="1"/>
</dbReference>
<dbReference type="InterPro" id="IPR013766">
    <property type="entry name" value="Thioredoxin_domain"/>
</dbReference>
<feature type="domain" description="Thioredoxin" evidence="6">
    <location>
        <begin position="241"/>
        <end position="381"/>
    </location>
</feature>
<keyword evidence="8" id="KW-1185">Reference proteome</keyword>
<keyword evidence="3" id="KW-1015">Disulfide bond</keyword>
<dbReference type="InterPro" id="IPR025380">
    <property type="entry name" value="DUF4369"/>
</dbReference>
<keyword evidence="4" id="KW-0676">Redox-active center</keyword>
<comment type="caution">
    <text evidence="7">The sequence shown here is derived from an EMBL/GenBank/DDBJ whole genome shotgun (WGS) entry which is preliminary data.</text>
</comment>
<dbReference type="EMBL" id="BAABGY010000003">
    <property type="protein sequence ID" value="GAA4322569.1"/>
    <property type="molecule type" value="Genomic_DNA"/>
</dbReference>
<feature type="chain" id="PRO_5045479522" description="Thioredoxin domain-containing protein" evidence="5">
    <location>
        <begin position="18"/>
        <end position="381"/>
    </location>
</feature>
<dbReference type="Pfam" id="PF00578">
    <property type="entry name" value="AhpC-TSA"/>
    <property type="match status" value="1"/>
</dbReference>
<evidence type="ECO:0000313" key="7">
    <source>
        <dbReference type="EMBL" id="GAA4322569.1"/>
    </source>
</evidence>
<feature type="signal peptide" evidence="5">
    <location>
        <begin position="1"/>
        <end position="17"/>
    </location>
</feature>
<evidence type="ECO:0000256" key="4">
    <source>
        <dbReference type="ARBA" id="ARBA00023284"/>
    </source>
</evidence>
<evidence type="ECO:0000313" key="8">
    <source>
        <dbReference type="Proteomes" id="UP001501725"/>
    </source>
</evidence>
<comment type="subcellular location">
    <subcellularLocation>
        <location evidence="1">Cell envelope</location>
    </subcellularLocation>
</comment>
<name>A0ABP8GEC8_9BACT</name>
<dbReference type="InterPro" id="IPR036249">
    <property type="entry name" value="Thioredoxin-like_sf"/>
</dbReference>
<gene>
    <name evidence="7" type="ORF">GCM10023184_08960</name>
</gene>
<dbReference type="PANTHER" id="PTHR42852:SF6">
    <property type="entry name" value="THIOL:DISULFIDE INTERCHANGE PROTEIN DSBE"/>
    <property type="match status" value="1"/>
</dbReference>
<dbReference type="InterPro" id="IPR000866">
    <property type="entry name" value="AhpC/TSA"/>
</dbReference>
<dbReference type="SUPFAM" id="SSF52833">
    <property type="entry name" value="Thioredoxin-like"/>
    <property type="match status" value="1"/>
</dbReference>
<organism evidence="7 8">
    <name type="scientific">Flaviaesturariibacter amylovorans</name>
    <dbReference type="NCBI Taxonomy" id="1084520"/>
    <lineage>
        <taxon>Bacteria</taxon>
        <taxon>Pseudomonadati</taxon>
        <taxon>Bacteroidota</taxon>
        <taxon>Chitinophagia</taxon>
        <taxon>Chitinophagales</taxon>
        <taxon>Chitinophagaceae</taxon>
        <taxon>Flaviaestuariibacter</taxon>
    </lineage>
</organism>